<keyword evidence="2" id="KW-1133">Transmembrane helix</keyword>
<evidence type="ECO:0000256" key="1">
    <source>
        <dbReference type="SAM" id="MobiDB-lite"/>
    </source>
</evidence>
<sequence length="304" mass="30679">MGEAPLGLAVAAGMLATVNPCGFALLPAYLSLLVAGDGSAGRGAAVARALAAGAAMTAGFVAVFGLFGLVVAPVAGSVQRHLPWVTVVLGVLLVGTGGWLLAGRGLPGLRPVVSRAPAVRRSLPSMAAFGAAYAAASLSCTIAPFLAIVVTSFRAGSIVAGIGLFVAYAAGMGLIVMVAALAVALARDGLLRRLRRAAPLLSRLGGAVLVVAGGYVAWYGWYEIRILRGATTGDPIIDAAAAVQRRLATLLDDTGPGVLAAILVVLLATAALARLRRRRRPSLPDRPTTPAGTAEPQARTRRGA</sequence>
<feature type="transmembrane region" description="Helical" evidence="2">
    <location>
        <begin position="82"/>
        <end position="102"/>
    </location>
</feature>
<feature type="transmembrane region" description="Helical" evidence="2">
    <location>
        <begin position="6"/>
        <end position="34"/>
    </location>
</feature>
<evidence type="ECO:0000313" key="3">
    <source>
        <dbReference type="EMBL" id="GII77477.1"/>
    </source>
</evidence>
<evidence type="ECO:0000313" key="4">
    <source>
        <dbReference type="Proteomes" id="UP000655287"/>
    </source>
</evidence>
<protein>
    <recommendedName>
        <fullName evidence="5">Cytochrome c biogenesis protein CcdA</fullName>
    </recommendedName>
</protein>
<name>A0A919R0M1_9ACTN</name>
<reference evidence="3" key="1">
    <citation type="submission" date="2021-01" db="EMBL/GenBank/DDBJ databases">
        <title>Whole genome shotgun sequence of Sphaerisporangium rufum NBRC 109079.</title>
        <authorList>
            <person name="Komaki H."/>
            <person name="Tamura T."/>
        </authorList>
    </citation>
    <scope>NUCLEOTIDE SEQUENCE</scope>
    <source>
        <strain evidence="3">NBRC 109079</strain>
    </source>
</reference>
<dbReference type="PANTHER" id="PTHR31272">
    <property type="entry name" value="CYTOCHROME C-TYPE BIOGENESIS PROTEIN HI_1454-RELATED"/>
    <property type="match status" value="1"/>
</dbReference>
<dbReference type="InterPro" id="IPR051790">
    <property type="entry name" value="Cytochrome_c-biogenesis_DsbD"/>
</dbReference>
<feature type="transmembrane region" description="Helical" evidence="2">
    <location>
        <begin position="198"/>
        <end position="221"/>
    </location>
</feature>
<keyword evidence="4" id="KW-1185">Reference proteome</keyword>
<dbReference type="EMBL" id="BOOU01000036">
    <property type="protein sequence ID" value="GII77477.1"/>
    <property type="molecule type" value="Genomic_DNA"/>
</dbReference>
<dbReference type="Proteomes" id="UP000655287">
    <property type="component" value="Unassembled WGS sequence"/>
</dbReference>
<comment type="caution">
    <text evidence="3">The sequence shown here is derived from an EMBL/GenBank/DDBJ whole genome shotgun (WGS) entry which is preliminary data.</text>
</comment>
<organism evidence="3 4">
    <name type="scientific">Sphaerisporangium rufum</name>
    <dbReference type="NCBI Taxonomy" id="1381558"/>
    <lineage>
        <taxon>Bacteria</taxon>
        <taxon>Bacillati</taxon>
        <taxon>Actinomycetota</taxon>
        <taxon>Actinomycetes</taxon>
        <taxon>Streptosporangiales</taxon>
        <taxon>Streptosporangiaceae</taxon>
        <taxon>Sphaerisporangium</taxon>
    </lineage>
</organism>
<keyword evidence="2" id="KW-0812">Transmembrane</keyword>
<proteinExistence type="predicted"/>
<dbReference type="RefSeq" id="WP_203984386.1">
    <property type="nucleotide sequence ID" value="NZ_BOOU01000036.1"/>
</dbReference>
<feature type="region of interest" description="Disordered" evidence="1">
    <location>
        <begin position="278"/>
        <end position="304"/>
    </location>
</feature>
<feature type="transmembrane region" description="Helical" evidence="2">
    <location>
        <begin position="255"/>
        <end position="273"/>
    </location>
</feature>
<feature type="transmembrane region" description="Helical" evidence="2">
    <location>
        <begin position="162"/>
        <end position="186"/>
    </location>
</feature>
<feature type="transmembrane region" description="Helical" evidence="2">
    <location>
        <begin position="123"/>
        <end position="150"/>
    </location>
</feature>
<evidence type="ECO:0008006" key="5">
    <source>
        <dbReference type="Google" id="ProtNLM"/>
    </source>
</evidence>
<feature type="transmembrane region" description="Helical" evidence="2">
    <location>
        <begin position="46"/>
        <end position="70"/>
    </location>
</feature>
<keyword evidence="2" id="KW-0472">Membrane</keyword>
<evidence type="ECO:0000256" key="2">
    <source>
        <dbReference type="SAM" id="Phobius"/>
    </source>
</evidence>
<accession>A0A919R0M1</accession>
<gene>
    <name evidence="3" type="ORF">Sru01_24590</name>
</gene>
<dbReference type="AlphaFoldDB" id="A0A919R0M1"/>
<dbReference type="PANTHER" id="PTHR31272:SF4">
    <property type="entry name" value="CYTOCHROME C-TYPE BIOGENESIS PROTEIN HI_1454-RELATED"/>
    <property type="match status" value="1"/>
</dbReference>